<organism evidence="1 2">
    <name type="scientific">Ancylobacter moscoviensis</name>
    <dbReference type="NCBI Taxonomy" id="2597768"/>
    <lineage>
        <taxon>Bacteria</taxon>
        <taxon>Pseudomonadati</taxon>
        <taxon>Pseudomonadota</taxon>
        <taxon>Alphaproteobacteria</taxon>
        <taxon>Hyphomicrobiales</taxon>
        <taxon>Xanthobacteraceae</taxon>
        <taxon>Ancylobacter</taxon>
    </lineage>
</organism>
<dbReference type="SUPFAM" id="SSF52540">
    <property type="entry name" value="P-loop containing nucleoside triphosphate hydrolases"/>
    <property type="match status" value="1"/>
</dbReference>
<proteinExistence type="predicted"/>
<dbReference type="Pfam" id="PF13481">
    <property type="entry name" value="AAA_25"/>
    <property type="match status" value="1"/>
</dbReference>
<evidence type="ECO:0000313" key="1">
    <source>
        <dbReference type="EMBL" id="TSJ64148.1"/>
    </source>
</evidence>
<dbReference type="Gene3D" id="3.40.50.300">
    <property type="entry name" value="P-loop containing nucleotide triphosphate hydrolases"/>
    <property type="match status" value="1"/>
</dbReference>
<dbReference type="InterPro" id="IPR027417">
    <property type="entry name" value="P-loop_NTPase"/>
</dbReference>
<accession>A0ABY3DW20</accession>
<gene>
    <name evidence="1" type="ORF">FO470_02310</name>
</gene>
<reference evidence="1 2" key="1">
    <citation type="submission" date="2019-07" db="EMBL/GenBank/DDBJ databases">
        <authorList>
            <person name="Grouzdev D.S."/>
        </authorList>
    </citation>
    <scope>NUCLEOTIDE SEQUENCE [LARGE SCALE GENOMIC DNA]</scope>
    <source>
        <strain evidence="1 2">3C</strain>
    </source>
</reference>
<dbReference type="EMBL" id="VMBP01000001">
    <property type="protein sequence ID" value="TSJ64148.1"/>
    <property type="molecule type" value="Genomic_DNA"/>
</dbReference>
<sequence length="778" mass="85108">MPLLPLGRTLLEVARMSGDDASTGNVVRIDAWRDFNDAAPTADPMLAPDAETIALFIDRVFGYCDGLIPVRGLPEKGSSGRPHTSWLPVDSGAAAHVHTTAVWAAREGAALYVVPGTVAEQGQARADDIQQIQTIVADLDTDDVEVKLAHFRRYLPPPVMVVESGGRTETGAPKLHVWWRLNEPAEGADIDLVCALRGMIADKVGGDPHFRSAHQPIRVAGTLYFKGGATRLVAIREISSSEVDLREFADSVDMMPVLQGITPPMAETSHHPKATLDDVLKRRTRAGGIDPITRFEAASMVIGHHVRLVHEGRETEEEARQAIQQFNQACLDPPWPAERVGAEFDRLWRRHVARNGPGLTLTAPPIAAIPAFSLGALLDDQSPMPADIIAPRVLTPGGMLVLGGAPKVGKSDFLISLLTHMAAGSAFLCFKPPRPLRVFYLQAEIDYHYLRERLQGLNLPKSVLATARDNLVVTPKLRLILDGRGLALVEAAMLGAFDGERPDILCIDPIRNLFDGGPDGGGENDNDAMLFFLQARVEALRNAAAPEAGLILSHHTRKAQKRQIAEDPFLALAGASALRGFYSAGILMHRPDEDRPERRLEFELRNGPALDPILIDKRQGRWVIIDPKSERIVRKDLGERLDAERARKRDVILQILDDQARAGHLYTALQFAEAFENQAGLGGRTTIRERVSVLTTKGYVKFTRDGRPYGLPNARSKLGYLVIEGMHFPAGETIDPDTGEITPSFIPVLPTHYKSAQTGAVLDVENPLVWVYPEGETP</sequence>
<evidence type="ECO:0000313" key="2">
    <source>
        <dbReference type="Proteomes" id="UP000315321"/>
    </source>
</evidence>
<keyword evidence="2" id="KW-1185">Reference proteome</keyword>
<dbReference type="Proteomes" id="UP000315321">
    <property type="component" value="Unassembled WGS sequence"/>
</dbReference>
<name>A0ABY3DW20_9HYPH</name>
<protein>
    <submittedName>
        <fullName evidence="1">AAA family ATPase</fullName>
    </submittedName>
</protein>
<dbReference type="RefSeq" id="WP_144341303.1">
    <property type="nucleotide sequence ID" value="NZ_VMBP01000001.1"/>
</dbReference>
<comment type="caution">
    <text evidence="1">The sequence shown here is derived from an EMBL/GenBank/DDBJ whole genome shotgun (WGS) entry which is preliminary data.</text>
</comment>